<evidence type="ECO:0000313" key="3">
    <source>
        <dbReference type="Proteomes" id="UP000315017"/>
    </source>
</evidence>
<gene>
    <name evidence="2" type="ORF">ETAA8_21040</name>
</gene>
<evidence type="ECO:0000313" key="2">
    <source>
        <dbReference type="EMBL" id="QDU27020.1"/>
    </source>
</evidence>
<dbReference type="AlphaFoldDB" id="A0A517Y9W3"/>
<dbReference type="RefSeq" id="WP_145087898.1">
    <property type="nucleotide sequence ID" value="NZ_CP036274.1"/>
</dbReference>
<dbReference type="Proteomes" id="UP000315017">
    <property type="component" value="Chromosome"/>
</dbReference>
<keyword evidence="3" id="KW-1185">Reference proteome</keyword>
<dbReference type="EMBL" id="CP036274">
    <property type="protein sequence ID" value="QDU27020.1"/>
    <property type="molecule type" value="Genomic_DNA"/>
</dbReference>
<name>A0A517Y9W3_9BACT</name>
<dbReference type="KEGG" id="aagg:ETAA8_21040"/>
<keyword evidence="1" id="KW-0472">Membrane</keyword>
<reference evidence="2 3" key="1">
    <citation type="submission" date="2019-02" db="EMBL/GenBank/DDBJ databases">
        <title>Deep-cultivation of Planctomycetes and their phenomic and genomic characterization uncovers novel biology.</title>
        <authorList>
            <person name="Wiegand S."/>
            <person name="Jogler M."/>
            <person name="Boedeker C."/>
            <person name="Pinto D."/>
            <person name="Vollmers J."/>
            <person name="Rivas-Marin E."/>
            <person name="Kohn T."/>
            <person name="Peeters S.H."/>
            <person name="Heuer A."/>
            <person name="Rast P."/>
            <person name="Oberbeckmann S."/>
            <person name="Bunk B."/>
            <person name="Jeske O."/>
            <person name="Meyerdierks A."/>
            <person name="Storesund J.E."/>
            <person name="Kallscheuer N."/>
            <person name="Luecker S."/>
            <person name="Lage O.M."/>
            <person name="Pohl T."/>
            <person name="Merkel B.J."/>
            <person name="Hornburger P."/>
            <person name="Mueller R.-W."/>
            <person name="Bruemmer F."/>
            <person name="Labrenz M."/>
            <person name="Spormann A.M."/>
            <person name="Op den Camp H."/>
            <person name="Overmann J."/>
            <person name="Amann R."/>
            <person name="Jetten M.S.M."/>
            <person name="Mascher T."/>
            <person name="Medema M.H."/>
            <person name="Devos D.P."/>
            <person name="Kaster A.-K."/>
            <person name="Ovreas L."/>
            <person name="Rohde M."/>
            <person name="Galperin M.Y."/>
            <person name="Jogler C."/>
        </authorList>
    </citation>
    <scope>NUCLEOTIDE SEQUENCE [LARGE SCALE GENOMIC DNA]</scope>
    <source>
        <strain evidence="2 3">ETA_A8</strain>
    </source>
</reference>
<protein>
    <submittedName>
        <fullName evidence="2">Uncharacterized protein</fullName>
    </submittedName>
</protein>
<keyword evidence="1" id="KW-0812">Transmembrane</keyword>
<organism evidence="2 3">
    <name type="scientific">Anatilimnocola aggregata</name>
    <dbReference type="NCBI Taxonomy" id="2528021"/>
    <lineage>
        <taxon>Bacteria</taxon>
        <taxon>Pseudomonadati</taxon>
        <taxon>Planctomycetota</taxon>
        <taxon>Planctomycetia</taxon>
        <taxon>Pirellulales</taxon>
        <taxon>Pirellulaceae</taxon>
        <taxon>Anatilimnocola</taxon>
    </lineage>
</organism>
<keyword evidence="1" id="KW-1133">Transmembrane helix</keyword>
<feature type="transmembrane region" description="Helical" evidence="1">
    <location>
        <begin position="160"/>
        <end position="183"/>
    </location>
</feature>
<evidence type="ECO:0000256" key="1">
    <source>
        <dbReference type="SAM" id="Phobius"/>
    </source>
</evidence>
<accession>A0A517Y9W3</accession>
<proteinExistence type="predicted"/>
<dbReference type="OrthoDB" id="291302at2"/>
<sequence>MAPTPETFDPYLHWLGIPPTTRPLHHYLLLGLETFEADPARITAAADQRMTLIRQYQSGPRGAFTHKLLNDLATARICLLSPAHKAAYDQALHQALYPPVPTAAAPAPRRRKLEEVMPPGWTGSEPPLPPPVAPVAAVPSYQHYGEETEAAPVKSSSSKIMVLSLGAMILLVAIIGGAGMWLANQPAQADRDRPVVATQVGEEVDPSEIKSDSVVPVNVEAKAVETRPTPDFPNKAVVLMQEGSGEVNLSPATAALTGQVTREVVGTSDVLSQWISPNDIAEWQFNLVKPGFFELELQYTAGAAIRGKQANVILDDETKRFSLRESDGEGKLVRDSHIVVLKRSGKHKLSLHPAQPWAEGAWQLSNVRLVPATGP</sequence>